<name>A0A180G6G9_PUCT1</name>
<evidence type="ECO:0000313" key="2">
    <source>
        <dbReference type="EMBL" id="OAV88194.1"/>
    </source>
</evidence>
<dbReference type="EnsemblFungi" id="PTTG_29121-t43_1">
    <property type="protein sequence ID" value="PTTG_29121-t43_1-p1"/>
    <property type="gene ID" value="PTTG_29121"/>
</dbReference>
<reference evidence="2" key="2">
    <citation type="submission" date="2016-05" db="EMBL/GenBank/DDBJ databases">
        <title>Comparative analysis highlights variable genome content of wheat rusts and divergence of the mating loci.</title>
        <authorList>
            <person name="Cuomo C.A."/>
            <person name="Bakkeren G."/>
            <person name="Szabo L."/>
            <person name="Khalil H."/>
            <person name="Joly D."/>
            <person name="Goldberg J."/>
            <person name="Young S."/>
            <person name="Zeng Q."/>
            <person name="Fellers J."/>
        </authorList>
    </citation>
    <scope>NUCLEOTIDE SEQUENCE [LARGE SCALE GENOMIC DNA]</scope>
    <source>
        <strain evidence="2">1-1 BBBD Race 1</strain>
    </source>
</reference>
<keyword evidence="1" id="KW-0732">Signal</keyword>
<dbReference type="AlphaFoldDB" id="A0A180G6G9"/>
<gene>
    <name evidence="2" type="ORF">PTTG_29121</name>
</gene>
<feature type="chain" id="PRO_5008109613" evidence="1">
    <location>
        <begin position="18"/>
        <end position="287"/>
    </location>
</feature>
<evidence type="ECO:0000256" key="1">
    <source>
        <dbReference type="SAM" id="SignalP"/>
    </source>
</evidence>
<dbReference type="EMBL" id="ADAS02000200">
    <property type="protein sequence ID" value="OAV88194.1"/>
    <property type="molecule type" value="Genomic_DNA"/>
</dbReference>
<sequence length="287" mass="32760">MFSQFLVIALLYTITYAEGMGNIPPIKDVAPIEEAAPPDRFPFMLLEPSQDKEDLYIHYSRTQPSKGQTDLMKRRLTLSAVKAALKKKKAPTEAIDVVEGHEGWKVVVDEAPETAYKSAKYDPTSHWKGCKNDDKIWMCVNPEIVNLINNVCTEQLDVQPSIILLPFHNIVYIQYPEIGRYRALIRLKKMEQPTPKVSSAIRGIPIDITPTITAFDKATSKNDSDFDLPTLNQFRSTHWTYQNTGMRFEELNQEVVIEAFRRLEITELPNVHHGAHSWKCAASRGRF</sequence>
<dbReference type="VEuPathDB" id="FungiDB:PTTG_29121"/>
<feature type="signal peptide" evidence="1">
    <location>
        <begin position="1"/>
        <end position="17"/>
    </location>
</feature>
<protein>
    <submittedName>
        <fullName evidence="2 3">Uncharacterized protein</fullName>
    </submittedName>
</protein>
<reference evidence="3 4" key="3">
    <citation type="journal article" date="2017" name="G3 (Bethesda)">
        <title>Comparative analysis highlights variable genome content of wheat rusts and divergence of the mating loci.</title>
        <authorList>
            <person name="Cuomo C.A."/>
            <person name="Bakkeren G."/>
            <person name="Khalil H.B."/>
            <person name="Panwar V."/>
            <person name="Joly D."/>
            <person name="Linning R."/>
            <person name="Sakthikumar S."/>
            <person name="Song X."/>
            <person name="Adiconis X."/>
            <person name="Fan L."/>
            <person name="Goldberg J.M."/>
            <person name="Levin J.Z."/>
            <person name="Young S."/>
            <person name="Zeng Q."/>
            <person name="Anikster Y."/>
            <person name="Bruce M."/>
            <person name="Wang M."/>
            <person name="Yin C."/>
            <person name="McCallum B."/>
            <person name="Szabo L.J."/>
            <person name="Hulbert S."/>
            <person name="Chen X."/>
            <person name="Fellers J.P."/>
        </authorList>
    </citation>
    <scope>NUCLEOTIDE SEQUENCE</scope>
    <source>
        <strain evidence="4">Isolate 1-1 / race 1 (BBBD)</strain>
        <strain evidence="3">isolate 1-1 / race 1 (BBBD)</strain>
    </source>
</reference>
<proteinExistence type="predicted"/>
<organism evidence="2">
    <name type="scientific">Puccinia triticina (isolate 1-1 / race 1 (BBBD))</name>
    <name type="common">Brown leaf rust fungus</name>
    <dbReference type="NCBI Taxonomy" id="630390"/>
    <lineage>
        <taxon>Eukaryota</taxon>
        <taxon>Fungi</taxon>
        <taxon>Dikarya</taxon>
        <taxon>Basidiomycota</taxon>
        <taxon>Pucciniomycotina</taxon>
        <taxon>Pucciniomycetes</taxon>
        <taxon>Pucciniales</taxon>
        <taxon>Pucciniaceae</taxon>
        <taxon>Puccinia</taxon>
    </lineage>
</organism>
<evidence type="ECO:0000313" key="4">
    <source>
        <dbReference type="Proteomes" id="UP000005240"/>
    </source>
</evidence>
<reference evidence="3" key="4">
    <citation type="submission" date="2025-05" db="UniProtKB">
        <authorList>
            <consortium name="EnsemblFungi"/>
        </authorList>
    </citation>
    <scope>IDENTIFICATION</scope>
    <source>
        <strain evidence="3">isolate 1-1 / race 1 (BBBD)</strain>
    </source>
</reference>
<dbReference type="Proteomes" id="UP000005240">
    <property type="component" value="Unassembled WGS sequence"/>
</dbReference>
<evidence type="ECO:0000313" key="3">
    <source>
        <dbReference type="EnsemblFungi" id="PTTG_29121-t43_1-p1"/>
    </source>
</evidence>
<reference evidence="2" key="1">
    <citation type="submission" date="2009-11" db="EMBL/GenBank/DDBJ databases">
        <authorList>
            <consortium name="The Broad Institute Genome Sequencing Platform"/>
            <person name="Ward D."/>
            <person name="Feldgarden M."/>
            <person name="Earl A."/>
            <person name="Young S.K."/>
            <person name="Zeng Q."/>
            <person name="Koehrsen M."/>
            <person name="Alvarado L."/>
            <person name="Berlin A."/>
            <person name="Bochicchio J."/>
            <person name="Borenstein D."/>
            <person name="Chapman S.B."/>
            <person name="Chen Z."/>
            <person name="Engels R."/>
            <person name="Freedman E."/>
            <person name="Gellesch M."/>
            <person name="Goldberg J."/>
            <person name="Griggs A."/>
            <person name="Gujja S."/>
            <person name="Heilman E."/>
            <person name="Heiman D."/>
            <person name="Hepburn T."/>
            <person name="Howarth C."/>
            <person name="Jen D."/>
            <person name="Larson L."/>
            <person name="Lewis B."/>
            <person name="Mehta T."/>
            <person name="Park D."/>
            <person name="Pearson M."/>
            <person name="Roberts A."/>
            <person name="Saif S."/>
            <person name="Shea T."/>
            <person name="Shenoy N."/>
            <person name="Sisk P."/>
            <person name="Stolte C."/>
            <person name="Sykes S."/>
            <person name="Thomson T."/>
            <person name="Walk T."/>
            <person name="White J."/>
            <person name="Yandava C."/>
            <person name="Izard J."/>
            <person name="Baranova O.V."/>
            <person name="Blanton J.M."/>
            <person name="Tanner A.C."/>
            <person name="Dewhirst F.E."/>
            <person name="Haas B."/>
            <person name="Nusbaum C."/>
            <person name="Birren B."/>
        </authorList>
    </citation>
    <scope>NUCLEOTIDE SEQUENCE [LARGE SCALE GENOMIC DNA]</scope>
    <source>
        <strain evidence="2">1-1 BBBD Race 1</strain>
    </source>
</reference>
<keyword evidence="4" id="KW-1185">Reference proteome</keyword>
<accession>A0A180G6G9</accession>